<comment type="caution">
    <text evidence="1">The sequence shown here is derived from an EMBL/GenBank/DDBJ whole genome shotgun (WGS) entry which is preliminary data.</text>
</comment>
<evidence type="ECO:0000313" key="1">
    <source>
        <dbReference type="EMBL" id="MBP1296990.1"/>
    </source>
</evidence>
<reference evidence="1" key="1">
    <citation type="submission" date="2021-02" db="EMBL/GenBank/DDBJ databases">
        <title>Genomic Encyclopedia of Type Strains, Phase IV (KMG-V): Genome sequencing to study the core and pangenomes of soil and plant-associated prokaryotes.</title>
        <authorList>
            <person name="Whitman W."/>
        </authorList>
    </citation>
    <scope>NUCLEOTIDE SEQUENCE</scope>
    <source>
        <strain evidence="1">USDA 406</strain>
    </source>
</reference>
<dbReference type="RefSeq" id="WP_194483224.1">
    <property type="nucleotide sequence ID" value="NZ_JAFICZ010000001.1"/>
</dbReference>
<proteinExistence type="predicted"/>
<evidence type="ECO:0000313" key="2">
    <source>
        <dbReference type="Proteomes" id="UP000673383"/>
    </source>
</evidence>
<name>A0A8I2C3W4_BRAEL</name>
<dbReference type="EMBL" id="JAFICZ010000001">
    <property type="protein sequence ID" value="MBP1296990.1"/>
    <property type="molecule type" value="Genomic_DNA"/>
</dbReference>
<sequence length="76" mass="8467">MTRPRLSKAQRKFMDLWVPAQKYWRDRGGWDIGSVAATKLERLSLIALVRKGFAAADGQFTDAGLAAYEKKGRPAA</sequence>
<gene>
    <name evidence="1" type="ORF">JOH49_006743</name>
</gene>
<dbReference type="AlphaFoldDB" id="A0A8I2C3W4"/>
<organism evidence="1 2">
    <name type="scientific">Bradyrhizobium elkanii</name>
    <dbReference type="NCBI Taxonomy" id="29448"/>
    <lineage>
        <taxon>Bacteria</taxon>
        <taxon>Pseudomonadati</taxon>
        <taxon>Pseudomonadota</taxon>
        <taxon>Alphaproteobacteria</taxon>
        <taxon>Hyphomicrobiales</taxon>
        <taxon>Nitrobacteraceae</taxon>
        <taxon>Bradyrhizobium</taxon>
    </lineage>
</organism>
<protein>
    <submittedName>
        <fullName evidence="1">Uncharacterized protein</fullName>
    </submittedName>
</protein>
<dbReference type="Proteomes" id="UP000673383">
    <property type="component" value="Unassembled WGS sequence"/>
</dbReference>
<accession>A0A8I2C3W4</accession>